<name>A0AAW9SSR7_CORAY</name>
<protein>
    <submittedName>
        <fullName evidence="5">RNA methyltransferase</fullName>
    </submittedName>
</protein>
<accession>A0AAW9SSR7</accession>
<sequence>MNSALYFNDEPFTPRTPRVSAAIQLHRAAKRKKTGRFLVEGFNSVDAAIRAEAVVEIFVTAPAAEQFCELLTGYLESGTQRKSVSLIDDSAARSLSETVTTTGLFAVCDTGAVSTSLEEAIEVGKQSGCLVIPMECNDPGNVGTIVRMTDALGAGAVILAGDSVDPLNSKAVRSSAGSVFHTPVARERDIDVVVERVREAGFTTLATAMDGALTLGVDALPDGPVAWLFGNEAHGLSEEITASAGASVAIPIKGEAESLNLATAAAMCLWETVRGK</sequence>
<evidence type="ECO:0000313" key="5">
    <source>
        <dbReference type="EMBL" id="MEO3716646.1"/>
    </source>
</evidence>
<evidence type="ECO:0000256" key="1">
    <source>
        <dbReference type="ARBA" id="ARBA00007228"/>
    </source>
</evidence>
<evidence type="ECO:0000256" key="3">
    <source>
        <dbReference type="ARBA" id="ARBA00022679"/>
    </source>
</evidence>
<comment type="similarity">
    <text evidence="1">Belongs to the class IV-like SAM-binding methyltransferase superfamily. RNA methyltransferase TrmH family.</text>
</comment>
<dbReference type="InterPro" id="IPR029026">
    <property type="entry name" value="tRNA_m1G_MTases_N"/>
</dbReference>
<dbReference type="GO" id="GO:0008173">
    <property type="term" value="F:RNA methyltransferase activity"/>
    <property type="evidence" value="ECO:0007669"/>
    <property type="project" value="InterPro"/>
</dbReference>
<organism evidence="5 6">
    <name type="scientific">Corynebacterium amycolatum</name>
    <dbReference type="NCBI Taxonomy" id="43765"/>
    <lineage>
        <taxon>Bacteria</taxon>
        <taxon>Bacillati</taxon>
        <taxon>Actinomycetota</taxon>
        <taxon>Actinomycetes</taxon>
        <taxon>Mycobacteriales</taxon>
        <taxon>Corynebacteriaceae</taxon>
        <taxon>Corynebacterium</taxon>
    </lineage>
</organism>
<dbReference type="InterPro" id="IPR029028">
    <property type="entry name" value="Alpha/beta_knot_MTases"/>
</dbReference>
<dbReference type="EMBL" id="JASOOY020000011">
    <property type="protein sequence ID" value="MEO3716646.1"/>
    <property type="molecule type" value="Genomic_DNA"/>
</dbReference>
<dbReference type="Gene3D" id="3.30.1330.30">
    <property type="match status" value="1"/>
</dbReference>
<dbReference type="InterPro" id="IPR053888">
    <property type="entry name" value="MRM3-like_sub_bind"/>
</dbReference>
<dbReference type="SUPFAM" id="SSF55315">
    <property type="entry name" value="L30e-like"/>
    <property type="match status" value="1"/>
</dbReference>
<reference evidence="5" key="1">
    <citation type="submission" date="2023-05" db="EMBL/GenBank/DDBJ databases">
        <authorList>
            <person name="Du J."/>
        </authorList>
    </citation>
    <scope>NUCLEOTIDE SEQUENCE</scope>
    <source>
        <strain evidence="5">UMB1064</strain>
    </source>
</reference>
<dbReference type="Pfam" id="PF22435">
    <property type="entry name" value="MRM3-like_sub_bind"/>
    <property type="match status" value="1"/>
</dbReference>
<evidence type="ECO:0000313" key="6">
    <source>
        <dbReference type="Proteomes" id="UP001223646"/>
    </source>
</evidence>
<evidence type="ECO:0000259" key="4">
    <source>
        <dbReference type="SMART" id="SM00967"/>
    </source>
</evidence>
<dbReference type="InterPro" id="IPR013123">
    <property type="entry name" value="SpoU_subst-bd"/>
</dbReference>
<dbReference type="Pfam" id="PF00588">
    <property type="entry name" value="SpoU_methylase"/>
    <property type="match status" value="1"/>
</dbReference>
<dbReference type="CDD" id="cd18095">
    <property type="entry name" value="SpoU-like_rRNA-MTase"/>
    <property type="match status" value="1"/>
</dbReference>
<dbReference type="SUPFAM" id="SSF75217">
    <property type="entry name" value="alpha/beta knot"/>
    <property type="match status" value="1"/>
</dbReference>
<dbReference type="PANTHER" id="PTHR43191:SF2">
    <property type="entry name" value="RRNA METHYLTRANSFERASE 3, MITOCHONDRIAL"/>
    <property type="match status" value="1"/>
</dbReference>
<dbReference type="AlphaFoldDB" id="A0AAW9SSR7"/>
<dbReference type="InterPro" id="IPR029064">
    <property type="entry name" value="Ribosomal_eL30-like_sf"/>
</dbReference>
<dbReference type="PANTHER" id="PTHR43191">
    <property type="entry name" value="RRNA METHYLTRANSFERASE 3"/>
    <property type="match status" value="1"/>
</dbReference>
<dbReference type="InterPro" id="IPR001537">
    <property type="entry name" value="SpoU_MeTrfase"/>
</dbReference>
<dbReference type="GO" id="GO:0005737">
    <property type="term" value="C:cytoplasm"/>
    <property type="evidence" value="ECO:0007669"/>
    <property type="project" value="UniProtKB-ARBA"/>
</dbReference>
<feature type="domain" description="RNA 2-O ribose methyltransferase substrate binding" evidence="4">
    <location>
        <begin position="38"/>
        <end position="114"/>
    </location>
</feature>
<dbReference type="RefSeq" id="WP_284825443.1">
    <property type="nucleotide sequence ID" value="NZ_JASOOY020000011.1"/>
</dbReference>
<dbReference type="InterPro" id="IPR051259">
    <property type="entry name" value="rRNA_Methyltransferase"/>
</dbReference>
<evidence type="ECO:0000256" key="2">
    <source>
        <dbReference type="ARBA" id="ARBA00022603"/>
    </source>
</evidence>
<dbReference type="Proteomes" id="UP001223646">
    <property type="component" value="Unassembled WGS sequence"/>
</dbReference>
<keyword evidence="3" id="KW-0808">Transferase</keyword>
<keyword evidence="2 5" id="KW-0489">Methyltransferase</keyword>
<gene>
    <name evidence="5" type="ORF">QP460_003435</name>
</gene>
<dbReference type="GO" id="GO:0006396">
    <property type="term" value="P:RNA processing"/>
    <property type="evidence" value="ECO:0007669"/>
    <property type="project" value="InterPro"/>
</dbReference>
<reference evidence="5" key="2">
    <citation type="submission" date="2024-05" db="EMBL/GenBank/DDBJ databases">
        <authorList>
            <person name="Wolfe A."/>
        </authorList>
    </citation>
    <scope>NUCLEOTIDE SEQUENCE</scope>
    <source>
        <strain evidence="5">UMB1064</strain>
    </source>
</reference>
<proteinExistence type="inferred from homology"/>
<comment type="caution">
    <text evidence="5">The sequence shown here is derived from an EMBL/GenBank/DDBJ whole genome shotgun (WGS) entry which is preliminary data.</text>
</comment>
<dbReference type="Gene3D" id="3.40.1280.10">
    <property type="match status" value="1"/>
</dbReference>
<dbReference type="GO" id="GO:0032259">
    <property type="term" value="P:methylation"/>
    <property type="evidence" value="ECO:0007669"/>
    <property type="project" value="UniProtKB-KW"/>
</dbReference>
<dbReference type="GO" id="GO:0003723">
    <property type="term" value="F:RNA binding"/>
    <property type="evidence" value="ECO:0007669"/>
    <property type="project" value="InterPro"/>
</dbReference>
<dbReference type="SMART" id="SM00967">
    <property type="entry name" value="SpoU_sub_bind"/>
    <property type="match status" value="1"/>
</dbReference>